<organism evidence="2 4">
    <name type="scientific">Linum tenue</name>
    <dbReference type="NCBI Taxonomy" id="586396"/>
    <lineage>
        <taxon>Eukaryota</taxon>
        <taxon>Viridiplantae</taxon>
        <taxon>Streptophyta</taxon>
        <taxon>Embryophyta</taxon>
        <taxon>Tracheophyta</taxon>
        <taxon>Spermatophyta</taxon>
        <taxon>Magnoliopsida</taxon>
        <taxon>eudicotyledons</taxon>
        <taxon>Gunneridae</taxon>
        <taxon>Pentapetalae</taxon>
        <taxon>rosids</taxon>
        <taxon>fabids</taxon>
        <taxon>Malpighiales</taxon>
        <taxon>Linaceae</taxon>
        <taxon>Linum</taxon>
    </lineage>
</organism>
<dbReference type="AlphaFoldDB" id="A0AAV0NAI3"/>
<evidence type="ECO:0000256" key="1">
    <source>
        <dbReference type="SAM" id="Phobius"/>
    </source>
</evidence>
<protein>
    <submittedName>
        <fullName evidence="2">Uncharacterized protein</fullName>
    </submittedName>
</protein>
<reference evidence="2" key="1">
    <citation type="submission" date="2022-08" db="EMBL/GenBank/DDBJ databases">
        <authorList>
            <person name="Gutierrez-Valencia J."/>
        </authorList>
    </citation>
    <scope>NUCLEOTIDE SEQUENCE</scope>
</reference>
<keyword evidence="4" id="KW-1185">Reference proteome</keyword>
<dbReference type="EMBL" id="CAMGYJ010000009">
    <property type="protein sequence ID" value="CAI0472693.1"/>
    <property type="molecule type" value="Genomic_DNA"/>
</dbReference>
<dbReference type="EMBL" id="CAMGYJ010000008">
    <property type="protein sequence ID" value="CAI0455605.1"/>
    <property type="molecule type" value="Genomic_DNA"/>
</dbReference>
<evidence type="ECO:0000313" key="4">
    <source>
        <dbReference type="Proteomes" id="UP001154282"/>
    </source>
</evidence>
<comment type="caution">
    <text evidence="2">The sequence shown here is derived from an EMBL/GenBank/DDBJ whole genome shotgun (WGS) entry which is preliminary data.</text>
</comment>
<name>A0AAV0NAI3_9ROSI</name>
<feature type="non-terminal residue" evidence="2">
    <location>
        <position position="1"/>
    </location>
</feature>
<proteinExistence type="predicted"/>
<accession>A0AAV0NAI3</accession>
<keyword evidence="1" id="KW-0812">Transmembrane</keyword>
<evidence type="ECO:0000313" key="2">
    <source>
        <dbReference type="EMBL" id="CAI0455605.1"/>
    </source>
</evidence>
<dbReference type="Proteomes" id="UP001154282">
    <property type="component" value="Unassembled WGS sequence"/>
</dbReference>
<keyword evidence="1" id="KW-1133">Transmembrane helix</keyword>
<evidence type="ECO:0000313" key="3">
    <source>
        <dbReference type="EMBL" id="CAI0472693.1"/>
    </source>
</evidence>
<gene>
    <name evidence="2" type="ORF">LITE_LOCUS32411</name>
    <name evidence="3" type="ORF">LITE_LOCUS39346</name>
</gene>
<keyword evidence="1" id="KW-0472">Membrane</keyword>
<sequence>IFWVQLITLCRLIWFSLFCLFLVCNKHCGTDCLLNDWDRLIQYCSHIFRSNEERSLLPLLF</sequence>
<feature type="transmembrane region" description="Helical" evidence="1">
    <location>
        <begin position="6"/>
        <end position="24"/>
    </location>
</feature>